<dbReference type="AlphaFoldDB" id="A0A915ANH0"/>
<evidence type="ECO:0000313" key="2">
    <source>
        <dbReference type="WBParaSite" id="PgR011_g139_t01"/>
    </source>
</evidence>
<reference evidence="2" key="1">
    <citation type="submission" date="2022-11" db="UniProtKB">
        <authorList>
            <consortium name="WormBaseParasite"/>
        </authorList>
    </citation>
    <scope>IDENTIFICATION</scope>
</reference>
<accession>A0A915ANH0</accession>
<name>A0A915ANH0_PARUN</name>
<dbReference type="WBParaSite" id="PgR011_g139_t01">
    <property type="protein sequence ID" value="PgR011_g139_t01"/>
    <property type="gene ID" value="PgR011_g139"/>
</dbReference>
<organism evidence="1 2">
    <name type="scientific">Parascaris univalens</name>
    <name type="common">Nematode worm</name>
    <dbReference type="NCBI Taxonomy" id="6257"/>
    <lineage>
        <taxon>Eukaryota</taxon>
        <taxon>Metazoa</taxon>
        <taxon>Ecdysozoa</taxon>
        <taxon>Nematoda</taxon>
        <taxon>Chromadorea</taxon>
        <taxon>Rhabditida</taxon>
        <taxon>Spirurina</taxon>
        <taxon>Ascaridomorpha</taxon>
        <taxon>Ascaridoidea</taxon>
        <taxon>Ascarididae</taxon>
        <taxon>Parascaris</taxon>
    </lineage>
</organism>
<keyword evidence="1" id="KW-1185">Reference proteome</keyword>
<proteinExistence type="predicted"/>
<sequence>MYRSWRFFRNPQADPSINGKNFSKTTPDRKFLVHAIHIRILSFTYRMESKPIDPQGFIAFYFLTISQLLSIEGSHAFAEFTRAAQMSLSRRSSCVLLHSKLETPSQLKQNSPDPIAAKTLFRSCSLN</sequence>
<evidence type="ECO:0000313" key="1">
    <source>
        <dbReference type="Proteomes" id="UP000887569"/>
    </source>
</evidence>
<protein>
    <submittedName>
        <fullName evidence="2">Uncharacterized protein</fullName>
    </submittedName>
</protein>
<dbReference type="Proteomes" id="UP000887569">
    <property type="component" value="Unplaced"/>
</dbReference>